<reference evidence="1" key="1">
    <citation type="submission" date="2021-03" db="EMBL/GenBank/DDBJ databases">
        <title>Evolutionary innovations through gain and loss of genes in the ectomycorrhizal Boletales.</title>
        <authorList>
            <person name="Wu G."/>
            <person name="Miyauchi S."/>
            <person name="Morin E."/>
            <person name="Yang Z.-L."/>
            <person name="Xu J."/>
            <person name="Martin F.M."/>
        </authorList>
    </citation>
    <scope>NUCLEOTIDE SEQUENCE</scope>
    <source>
        <strain evidence="1">BR01</strain>
    </source>
</reference>
<evidence type="ECO:0000313" key="1">
    <source>
        <dbReference type="EMBL" id="KAG6377244.1"/>
    </source>
</evidence>
<keyword evidence="2" id="KW-1185">Reference proteome</keyword>
<protein>
    <submittedName>
        <fullName evidence="1">Uncharacterized protein</fullName>
    </submittedName>
</protein>
<dbReference type="EMBL" id="JAGFBS010000010">
    <property type="protein sequence ID" value="KAG6377244.1"/>
    <property type="molecule type" value="Genomic_DNA"/>
</dbReference>
<evidence type="ECO:0000313" key="2">
    <source>
        <dbReference type="Proteomes" id="UP000683000"/>
    </source>
</evidence>
<dbReference type="AlphaFoldDB" id="A0A8I2YQ79"/>
<gene>
    <name evidence="1" type="ORF">JVT61DRAFT_1300</name>
</gene>
<comment type="caution">
    <text evidence="1">The sequence shown here is derived from an EMBL/GenBank/DDBJ whole genome shotgun (WGS) entry which is preliminary data.</text>
</comment>
<organism evidence="1 2">
    <name type="scientific">Boletus reticuloceps</name>
    <dbReference type="NCBI Taxonomy" id="495285"/>
    <lineage>
        <taxon>Eukaryota</taxon>
        <taxon>Fungi</taxon>
        <taxon>Dikarya</taxon>
        <taxon>Basidiomycota</taxon>
        <taxon>Agaricomycotina</taxon>
        <taxon>Agaricomycetes</taxon>
        <taxon>Agaricomycetidae</taxon>
        <taxon>Boletales</taxon>
        <taxon>Boletineae</taxon>
        <taxon>Boletaceae</taxon>
        <taxon>Boletoideae</taxon>
        <taxon>Boletus</taxon>
    </lineage>
</organism>
<dbReference type="Proteomes" id="UP000683000">
    <property type="component" value="Unassembled WGS sequence"/>
</dbReference>
<accession>A0A8I2YQ79</accession>
<sequence length="66" mass="7735">MHNHADEMMVRAWRFIGGSETDSGEEIMTAVKRKPGEERDCHYLYALLLSEWRPHPDLDLMITMCI</sequence>
<dbReference type="OrthoDB" id="4851849at2759"/>
<name>A0A8I2YQ79_9AGAM</name>
<proteinExistence type="predicted"/>